<evidence type="ECO:0000313" key="2">
    <source>
        <dbReference type="EMBL" id="AKA23843.1"/>
    </source>
</evidence>
<reference evidence="2 3" key="1">
    <citation type="journal article" date="2015" name="Mol. Plant Microbe Interact.">
        <title>Comparative Genomic Analysis of Pseudomonas chlororaphis PCL1606 Reveals New Insight into Antifungal Compounds Involved in Biocontrol.</title>
        <authorList>
            <person name="Calderon C.E."/>
            <person name="Ramos C."/>
            <person name="de Vicente A."/>
            <person name="Cazorla F.M."/>
        </authorList>
    </citation>
    <scope>NUCLEOTIDE SEQUENCE [LARGE SCALE GENOMIC DNA]</scope>
    <source>
        <strain evidence="2 3">PCL1606</strain>
    </source>
</reference>
<accession>A0A0D5XXN7</accession>
<feature type="signal peptide" evidence="1">
    <location>
        <begin position="1"/>
        <end position="23"/>
    </location>
</feature>
<protein>
    <recommendedName>
        <fullName evidence="4">CigR (Putative inner membrane protein)</fullName>
    </recommendedName>
</protein>
<evidence type="ECO:0000313" key="3">
    <source>
        <dbReference type="Proteomes" id="UP000032748"/>
    </source>
</evidence>
<sequence length="132" mass="14961">MLRAGFAIPIVSILLALPPVGGAAPEIQATVPYSNDHANWERLPVVNYYQVKTLLQDSKRDWRPAAALAPDLRQGIRRGRTLPAQQSRPLSPRLLRQLPRYEGYQWWRAGSDLLLVRTSNQMIFDVVVDAFQ</sequence>
<evidence type="ECO:0000256" key="1">
    <source>
        <dbReference type="SAM" id="SignalP"/>
    </source>
</evidence>
<proteinExistence type="predicted"/>
<gene>
    <name evidence="2" type="ORF">PCL1606_23900</name>
</gene>
<keyword evidence="1" id="KW-0732">Signal</keyword>
<name>A0A0D5XXN7_9PSED</name>
<dbReference type="RefSeq" id="WP_045882370.1">
    <property type="nucleotide sequence ID" value="NZ_CP011110.1"/>
</dbReference>
<dbReference type="Proteomes" id="UP000032748">
    <property type="component" value="Chromosome"/>
</dbReference>
<dbReference type="EMBL" id="CP011110">
    <property type="protein sequence ID" value="AKA23843.1"/>
    <property type="molecule type" value="Genomic_DNA"/>
</dbReference>
<dbReference type="AlphaFoldDB" id="A0A0D5XXN7"/>
<feature type="chain" id="PRO_5002299263" description="CigR (Putative inner membrane protein)" evidence="1">
    <location>
        <begin position="24"/>
        <end position="132"/>
    </location>
</feature>
<dbReference type="PATRIC" id="fig|587753.10.peg.2385"/>
<organism evidence="2 3">
    <name type="scientific">Pseudomonas chlororaphis</name>
    <dbReference type="NCBI Taxonomy" id="587753"/>
    <lineage>
        <taxon>Bacteria</taxon>
        <taxon>Pseudomonadati</taxon>
        <taxon>Pseudomonadota</taxon>
        <taxon>Gammaproteobacteria</taxon>
        <taxon>Pseudomonadales</taxon>
        <taxon>Pseudomonadaceae</taxon>
        <taxon>Pseudomonas</taxon>
    </lineage>
</organism>
<dbReference type="OrthoDB" id="6433631at2"/>
<dbReference type="KEGG" id="pcz:PCL1606_23900"/>
<evidence type="ECO:0008006" key="4">
    <source>
        <dbReference type="Google" id="ProtNLM"/>
    </source>
</evidence>
<dbReference type="Gene3D" id="3.10.450.160">
    <property type="entry name" value="inner membrane protein cigr"/>
    <property type="match status" value="1"/>
</dbReference>